<reference evidence="3" key="1">
    <citation type="submission" date="2020-09" db="EMBL/GenBank/DDBJ databases">
        <title>A novel bacterium of genus Paenibacillus, isolated from South China Sea.</title>
        <authorList>
            <person name="Huang H."/>
            <person name="Mo K."/>
            <person name="Hu Y."/>
        </authorList>
    </citation>
    <scope>NUCLEOTIDE SEQUENCE</scope>
    <source>
        <strain evidence="3">IB182496</strain>
    </source>
</reference>
<proteinExistence type="inferred from homology"/>
<feature type="domain" description="Glycosyltransferase 2-like" evidence="2">
    <location>
        <begin position="6"/>
        <end position="154"/>
    </location>
</feature>
<dbReference type="InterPro" id="IPR001173">
    <property type="entry name" value="Glyco_trans_2-like"/>
</dbReference>
<dbReference type="GO" id="GO:0016758">
    <property type="term" value="F:hexosyltransferase activity"/>
    <property type="evidence" value="ECO:0007669"/>
    <property type="project" value="UniProtKB-ARBA"/>
</dbReference>
<evidence type="ECO:0000259" key="2">
    <source>
        <dbReference type="Pfam" id="PF00535"/>
    </source>
</evidence>
<organism evidence="3 4">
    <name type="scientific">Paenibacillus sabuli</name>
    <dbReference type="NCBI Taxonomy" id="2772509"/>
    <lineage>
        <taxon>Bacteria</taxon>
        <taxon>Bacillati</taxon>
        <taxon>Bacillota</taxon>
        <taxon>Bacilli</taxon>
        <taxon>Bacillales</taxon>
        <taxon>Paenibacillaceae</taxon>
        <taxon>Paenibacillus</taxon>
    </lineage>
</organism>
<dbReference type="PANTHER" id="PTHR22916:SF3">
    <property type="entry name" value="UDP-GLCNAC:BETAGAL BETA-1,3-N-ACETYLGLUCOSAMINYLTRANSFERASE-LIKE PROTEIN 1"/>
    <property type="match status" value="1"/>
</dbReference>
<accession>A0A927BV21</accession>
<dbReference type="SUPFAM" id="SSF53448">
    <property type="entry name" value="Nucleotide-diphospho-sugar transferases"/>
    <property type="match status" value="1"/>
</dbReference>
<evidence type="ECO:0000256" key="1">
    <source>
        <dbReference type="ARBA" id="ARBA00006739"/>
    </source>
</evidence>
<comment type="caution">
    <text evidence="3">The sequence shown here is derived from an EMBL/GenBank/DDBJ whole genome shotgun (WGS) entry which is preliminary data.</text>
</comment>
<dbReference type="Pfam" id="PF00535">
    <property type="entry name" value="Glycos_transf_2"/>
    <property type="match status" value="1"/>
</dbReference>
<dbReference type="RefSeq" id="WP_190918858.1">
    <property type="nucleotide sequence ID" value="NZ_JACXIZ010000024.1"/>
</dbReference>
<sequence length="242" mass="27717">MLPLVTIVIPFYNCPYVQLAIESALAQTYPHVEIIVVDDGSWKYRHLLLPYSDRVRIIRKGNGGTASALNAGIRRANGEYIAWLSSDDRFYADKLARQMGFMLTHGANVSFTDYDLVDGHNRITRISASPKFGTVTAFYRYLLSGCPINGCTVILSKRLLGQAGLFNERLPFTHDYDLWLRIILQREDFYFLNHRTVQYRKHGGAGSVKHQFRIQKEARLTQRRYASRLEALIASLEKEGIR</sequence>
<dbReference type="PANTHER" id="PTHR22916">
    <property type="entry name" value="GLYCOSYLTRANSFERASE"/>
    <property type="match status" value="1"/>
</dbReference>
<evidence type="ECO:0000313" key="3">
    <source>
        <dbReference type="EMBL" id="MBD2846426.1"/>
    </source>
</evidence>
<name>A0A927BV21_9BACL</name>
<protein>
    <submittedName>
        <fullName evidence="3">Glycosyltransferase</fullName>
    </submittedName>
</protein>
<comment type="similarity">
    <text evidence="1">Belongs to the glycosyltransferase 2 family.</text>
</comment>
<evidence type="ECO:0000313" key="4">
    <source>
        <dbReference type="Proteomes" id="UP000621560"/>
    </source>
</evidence>
<dbReference type="Gene3D" id="3.90.550.10">
    <property type="entry name" value="Spore Coat Polysaccharide Biosynthesis Protein SpsA, Chain A"/>
    <property type="match status" value="1"/>
</dbReference>
<dbReference type="InterPro" id="IPR029044">
    <property type="entry name" value="Nucleotide-diphossugar_trans"/>
</dbReference>
<gene>
    <name evidence="3" type="ORF">IDH44_14590</name>
</gene>
<dbReference type="EMBL" id="JACXIZ010000024">
    <property type="protein sequence ID" value="MBD2846426.1"/>
    <property type="molecule type" value="Genomic_DNA"/>
</dbReference>
<dbReference type="AlphaFoldDB" id="A0A927BV21"/>
<dbReference type="Proteomes" id="UP000621560">
    <property type="component" value="Unassembled WGS sequence"/>
</dbReference>
<keyword evidence="4" id="KW-1185">Reference proteome</keyword>